<evidence type="ECO:0000256" key="11">
    <source>
        <dbReference type="ARBA" id="ARBA00084049"/>
    </source>
</evidence>
<evidence type="ECO:0000256" key="9">
    <source>
        <dbReference type="ARBA" id="ARBA00070061"/>
    </source>
</evidence>
<evidence type="ECO:0000256" key="6">
    <source>
        <dbReference type="ARBA" id="ARBA00060672"/>
    </source>
</evidence>
<feature type="domain" description="SIS" evidence="14">
    <location>
        <begin position="69"/>
        <end position="232"/>
    </location>
</feature>
<comment type="miscellaneous">
    <text evidence="12">A lyase-type mechanism (elimination/hydration) is suggested for the cleavage of the lactyl ether bond of MurNAc 6-phosphate, with the formation of an alpha,beta-unsaturated aldehyde intermediate with (E)-stereochemistry, followed by the syn addition of water to give product.</text>
</comment>
<evidence type="ECO:0000259" key="14">
    <source>
        <dbReference type="PROSITE" id="PS51464"/>
    </source>
</evidence>
<comment type="function">
    <text evidence="12">Specifically catalyzes the cleavage of the D-lactyl ether substituent of MurNAc 6-phosphate, producing GlcNAc 6-phosphate and D-lactate.</text>
</comment>
<feature type="active site" evidence="12">
    <location>
        <position position="128"/>
    </location>
</feature>
<dbReference type="GO" id="GO:0097173">
    <property type="term" value="P:N-acetylmuramic acid catabolic process"/>
    <property type="evidence" value="ECO:0007669"/>
    <property type="project" value="UniProtKB-UniPathway"/>
</dbReference>
<dbReference type="GO" id="GO:0046348">
    <property type="term" value="P:amino sugar catabolic process"/>
    <property type="evidence" value="ECO:0007669"/>
    <property type="project" value="InterPro"/>
</dbReference>
<keyword evidence="2 12" id="KW-0456">Lyase</keyword>
<feature type="active site" description="Proton donor" evidence="12">
    <location>
        <position position="97"/>
    </location>
</feature>
<evidence type="ECO:0000256" key="13">
    <source>
        <dbReference type="SAM" id="MobiDB-lite"/>
    </source>
</evidence>
<evidence type="ECO:0000256" key="2">
    <source>
        <dbReference type="ARBA" id="ARBA00023239"/>
    </source>
</evidence>
<comment type="pathway">
    <text evidence="5">Amino-sugar metabolism; 1,6-anhydro-N-acetylmuramate degradation.</text>
</comment>
<accession>C0D6A6</accession>
<feature type="compositionally biased region" description="Basic and acidic residues" evidence="13">
    <location>
        <begin position="10"/>
        <end position="24"/>
    </location>
</feature>
<dbReference type="Proteomes" id="UP000004756">
    <property type="component" value="Unassembled WGS sequence"/>
</dbReference>
<evidence type="ECO:0000256" key="4">
    <source>
        <dbReference type="ARBA" id="ARBA00051747"/>
    </source>
</evidence>
<dbReference type="FunFam" id="1.10.8.1080:FF:000001">
    <property type="entry name" value="N-acetylmuramic acid 6-phosphate etherase"/>
    <property type="match status" value="1"/>
</dbReference>
<dbReference type="EC" id="4.2.1.126" evidence="8 12"/>
<dbReference type="UniPathway" id="UPA00342"/>
<dbReference type="FunFam" id="3.40.50.10490:FF:000014">
    <property type="entry name" value="N-acetylmuramic acid 6-phosphate etherase"/>
    <property type="match status" value="1"/>
</dbReference>
<name>C0D6A6_9FIRM</name>
<dbReference type="PANTHER" id="PTHR10088:SF4">
    <property type="entry name" value="GLUCOKINASE REGULATORY PROTEIN"/>
    <property type="match status" value="1"/>
</dbReference>
<dbReference type="NCBIfam" id="NF003915">
    <property type="entry name" value="PRK05441.1"/>
    <property type="match status" value="1"/>
</dbReference>
<protein>
    <recommendedName>
        <fullName evidence="9 12">N-acetylmuramic acid 6-phosphate etherase</fullName>
        <shortName evidence="12">MurNAc-6-P etherase</shortName>
        <ecNumber evidence="8 12">4.2.1.126</ecNumber>
    </recommendedName>
    <alternativeName>
        <fullName evidence="11 12">N-acetylmuramic acid 6-phosphate hydrolase</fullName>
    </alternativeName>
    <alternativeName>
        <fullName evidence="10 12">N-acetylmuramic acid 6-phosphate lyase</fullName>
    </alternativeName>
</protein>
<reference evidence="15 16" key="1">
    <citation type="submission" date="2009-02" db="EMBL/GenBank/DDBJ databases">
        <title>Draft genome sequence of Clostridium asparagiforme (DSM 15981).</title>
        <authorList>
            <person name="Sudarsanam P."/>
            <person name="Ley R."/>
            <person name="Guruge J."/>
            <person name="Turnbaugh P.J."/>
            <person name="Mahowald M."/>
            <person name="Liep D."/>
            <person name="Gordon J."/>
        </authorList>
    </citation>
    <scope>NUCLEOTIDE SEQUENCE [LARGE SCALE GENOMIC DNA]</scope>
    <source>
        <strain evidence="15 16">DSM 15981</strain>
    </source>
</reference>
<evidence type="ECO:0000256" key="10">
    <source>
        <dbReference type="ARBA" id="ARBA00077905"/>
    </source>
</evidence>
<gene>
    <name evidence="12 15" type="primary">murQ</name>
    <name evidence="15" type="ORF">CLOSTASPAR_04803</name>
</gene>
<evidence type="ECO:0000256" key="5">
    <source>
        <dbReference type="ARBA" id="ARBA00060595"/>
    </source>
</evidence>
<evidence type="ECO:0000313" key="15">
    <source>
        <dbReference type="EMBL" id="EEG53138.1"/>
    </source>
</evidence>
<comment type="subunit">
    <text evidence="1 12">Homodimer.</text>
</comment>
<dbReference type="GO" id="GO:0097367">
    <property type="term" value="F:carbohydrate derivative binding"/>
    <property type="evidence" value="ECO:0007669"/>
    <property type="project" value="InterPro"/>
</dbReference>
<evidence type="ECO:0000256" key="12">
    <source>
        <dbReference type="HAMAP-Rule" id="MF_00068"/>
    </source>
</evidence>
<comment type="pathway">
    <text evidence="12">Amino-sugar metabolism; N-acetylmuramate degradation.</text>
</comment>
<dbReference type="SUPFAM" id="SSF53697">
    <property type="entry name" value="SIS domain"/>
    <property type="match status" value="1"/>
</dbReference>
<organism evidence="15 16">
    <name type="scientific">[Clostridium] asparagiforme DSM 15981</name>
    <dbReference type="NCBI Taxonomy" id="518636"/>
    <lineage>
        <taxon>Bacteria</taxon>
        <taxon>Bacillati</taxon>
        <taxon>Bacillota</taxon>
        <taxon>Clostridia</taxon>
        <taxon>Lachnospirales</taxon>
        <taxon>Lachnospiraceae</taxon>
        <taxon>Enterocloster</taxon>
    </lineage>
</organism>
<dbReference type="CDD" id="cd05007">
    <property type="entry name" value="SIS_Etherase"/>
    <property type="match status" value="1"/>
</dbReference>
<dbReference type="HAMAP" id="MF_00068">
    <property type="entry name" value="MurQ"/>
    <property type="match status" value="1"/>
</dbReference>
<dbReference type="InterPro" id="IPR005486">
    <property type="entry name" value="Glucokinase_regulatory_CS"/>
</dbReference>
<feature type="region of interest" description="Disordered" evidence="13">
    <location>
        <begin position="1"/>
        <end position="31"/>
    </location>
</feature>
<dbReference type="PROSITE" id="PS01272">
    <property type="entry name" value="GCKR"/>
    <property type="match status" value="1"/>
</dbReference>
<dbReference type="InterPro" id="IPR001347">
    <property type="entry name" value="SIS_dom"/>
</dbReference>
<keyword evidence="16" id="KW-1185">Reference proteome</keyword>
<dbReference type="NCBIfam" id="TIGR00274">
    <property type="entry name" value="N-acetylmuramic acid 6-phosphate etherase"/>
    <property type="match status" value="1"/>
</dbReference>
<evidence type="ECO:0000313" key="16">
    <source>
        <dbReference type="Proteomes" id="UP000004756"/>
    </source>
</evidence>
<dbReference type="GO" id="GO:0009254">
    <property type="term" value="P:peptidoglycan turnover"/>
    <property type="evidence" value="ECO:0007669"/>
    <property type="project" value="TreeGrafter"/>
</dbReference>
<comment type="catalytic activity">
    <reaction evidence="4 12">
        <text>N-acetyl-D-muramate 6-phosphate + H2O = N-acetyl-D-glucosamine 6-phosphate + (R)-lactate</text>
        <dbReference type="Rhea" id="RHEA:26410"/>
        <dbReference type="ChEBI" id="CHEBI:15377"/>
        <dbReference type="ChEBI" id="CHEBI:16004"/>
        <dbReference type="ChEBI" id="CHEBI:57513"/>
        <dbReference type="ChEBI" id="CHEBI:58722"/>
        <dbReference type="EC" id="4.2.1.126"/>
    </reaction>
</comment>
<evidence type="ECO:0000256" key="7">
    <source>
        <dbReference type="ARBA" id="ARBA00061234"/>
    </source>
</evidence>
<sequence>MCLSNVSVQTEEKHMNLKSLETEQRNPNTRSIDSMTTAGILEAINREDAGIAAAVNQCLPQLTQLVDEICARLEQGGRLIYIGAGTSGRLGVLDASECPPTYGVSPELVQGIIAGGDRALRESSEGAEDNAQAGADDLRALGISQKDAVVGLAASGRTPYVIGALDYADSVGAYTGAVSCVSGAEMSRHAKTVVEAVTGPEAVTGSTRMKAGTAQKMILNMISTSVMIKMGKVYQNLMVDVQPTNEKLVIRSINIIRECLDCGEERAAELLKASGRCVKLAVLMGLTGLEPEPAKQRLEQAGGRLRSAIDACTP</sequence>
<comment type="caution">
    <text evidence="15">The sequence shown here is derived from an EMBL/GenBank/DDBJ whole genome shotgun (WGS) entry which is preliminary data.</text>
</comment>
<evidence type="ECO:0000256" key="1">
    <source>
        <dbReference type="ARBA" id="ARBA00011738"/>
    </source>
</evidence>
<dbReference type="AlphaFoldDB" id="C0D6A6"/>
<keyword evidence="3 12" id="KW-0119">Carbohydrate metabolism</keyword>
<dbReference type="Pfam" id="PF22645">
    <property type="entry name" value="GKRP_SIS_N"/>
    <property type="match status" value="1"/>
</dbReference>
<evidence type="ECO:0000256" key="8">
    <source>
        <dbReference type="ARBA" id="ARBA00067056"/>
    </source>
</evidence>
<dbReference type="PANTHER" id="PTHR10088">
    <property type="entry name" value="GLUCOKINASE REGULATORY PROTEIN"/>
    <property type="match status" value="1"/>
</dbReference>
<dbReference type="PROSITE" id="PS51464">
    <property type="entry name" value="SIS"/>
    <property type="match status" value="1"/>
</dbReference>
<dbReference type="EMBL" id="ACCJ01000398">
    <property type="protein sequence ID" value="EEG53138.1"/>
    <property type="molecule type" value="Genomic_DNA"/>
</dbReference>
<dbReference type="Gene3D" id="1.10.8.1080">
    <property type="match status" value="1"/>
</dbReference>
<dbReference type="HOGENOM" id="CLU_049049_1_1_9"/>
<dbReference type="GO" id="GO:0016835">
    <property type="term" value="F:carbon-oxygen lyase activity"/>
    <property type="evidence" value="ECO:0007669"/>
    <property type="project" value="UniProtKB-UniRule"/>
</dbReference>
<dbReference type="NCBIfam" id="NF009222">
    <property type="entry name" value="PRK12570.1"/>
    <property type="match status" value="1"/>
</dbReference>
<comment type="similarity">
    <text evidence="7 12">Belongs to the GCKR-like family. MurNAc-6-P etherase subfamily.</text>
</comment>
<dbReference type="GO" id="GO:0016803">
    <property type="term" value="F:ether hydrolase activity"/>
    <property type="evidence" value="ECO:0007669"/>
    <property type="project" value="TreeGrafter"/>
</dbReference>
<comment type="pathway">
    <text evidence="6">Cell wall biogenesis.</text>
</comment>
<dbReference type="Gene3D" id="3.40.50.10490">
    <property type="entry name" value="Glucose-6-phosphate isomerase like protein, domain 1"/>
    <property type="match status" value="1"/>
</dbReference>
<proteinExistence type="inferred from homology"/>
<evidence type="ECO:0000256" key="3">
    <source>
        <dbReference type="ARBA" id="ARBA00023277"/>
    </source>
</evidence>
<dbReference type="InterPro" id="IPR046348">
    <property type="entry name" value="SIS_dom_sf"/>
</dbReference>
<dbReference type="InterPro" id="IPR040190">
    <property type="entry name" value="MURQ/GCKR"/>
</dbReference>
<dbReference type="InterPro" id="IPR005488">
    <property type="entry name" value="Etherase_MurQ"/>
</dbReference>